<keyword evidence="8" id="KW-0406">Ion transport</keyword>
<dbReference type="FunFam" id="3.40.50.720:FF:000034">
    <property type="entry name" value="Potassium channel subfamily T member 1"/>
    <property type="match status" value="1"/>
</dbReference>
<dbReference type="GO" id="GO:0005228">
    <property type="term" value="F:intracellular sodium-activated potassium channel activity"/>
    <property type="evidence" value="ECO:0007669"/>
    <property type="project" value="TreeGrafter"/>
</dbReference>
<evidence type="ECO:0000259" key="12">
    <source>
        <dbReference type="Pfam" id="PF03493"/>
    </source>
</evidence>
<evidence type="ECO:0000259" key="13">
    <source>
        <dbReference type="Pfam" id="PF22614"/>
    </source>
</evidence>
<evidence type="ECO:0000313" key="15">
    <source>
        <dbReference type="Proteomes" id="UP001054945"/>
    </source>
</evidence>
<dbReference type="InterPro" id="IPR003148">
    <property type="entry name" value="RCK_N"/>
</dbReference>
<keyword evidence="3" id="KW-0633">Potassium transport</keyword>
<evidence type="ECO:0000256" key="10">
    <source>
        <dbReference type="ARBA" id="ARBA00023303"/>
    </source>
</evidence>
<evidence type="ECO:0000256" key="3">
    <source>
        <dbReference type="ARBA" id="ARBA00022538"/>
    </source>
</evidence>
<evidence type="ECO:0000256" key="5">
    <source>
        <dbReference type="ARBA" id="ARBA00022826"/>
    </source>
</evidence>
<dbReference type="EMBL" id="BPLR01006216">
    <property type="protein sequence ID" value="GIY08231.1"/>
    <property type="molecule type" value="Genomic_DNA"/>
</dbReference>
<feature type="region of interest" description="Disordered" evidence="11">
    <location>
        <begin position="674"/>
        <end position="723"/>
    </location>
</feature>
<protein>
    <submittedName>
        <fullName evidence="14">Potassium channel subfamily T member 2</fullName>
    </submittedName>
</protein>
<dbReference type="Pfam" id="PF03493">
    <property type="entry name" value="BK_channel_a"/>
    <property type="match status" value="1"/>
</dbReference>
<accession>A0AAV4QJI2</accession>
<evidence type="ECO:0000256" key="11">
    <source>
        <dbReference type="SAM" id="MobiDB-lite"/>
    </source>
</evidence>
<dbReference type="GO" id="GO:0005886">
    <property type="term" value="C:plasma membrane"/>
    <property type="evidence" value="ECO:0007669"/>
    <property type="project" value="TreeGrafter"/>
</dbReference>
<dbReference type="PANTHER" id="PTHR10027:SF10">
    <property type="entry name" value="SLOWPOKE 2, ISOFORM D"/>
    <property type="match status" value="1"/>
</dbReference>
<keyword evidence="10 14" id="KW-0407">Ion channel</keyword>
<name>A0AAV4QJI2_CAEEX</name>
<evidence type="ECO:0000256" key="2">
    <source>
        <dbReference type="ARBA" id="ARBA00022448"/>
    </source>
</evidence>
<dbReference type="Proteomes" id="UP001054945">
    <property type="component" value="Unassembled WGS sequence"/>
</dbReference>
<evidence type="ECO:0000313" key="14">
    <source>
        <dbReference type="EMBL" id="GIY08231.1"/>
    </source>
</evidence>
<keyword evidence="2" id="KW-0813">Transport</keyword>
<keyword evidence="5" id="KW-0631">Potassium channel</keyword>
<keyword evidence="15" id="KW-1185">Reference proteome</keyword>
<feature type="domain" description="RCK N-terminal" evidence="13">
    <location>
        <begin position="348"/>
        <end position="461"/>
    </location>
</feature>
<dbReference type="InterPro" id="IPR047871">
    <property type="entry name" value="K_chnl_Slo-like"/>
</dbReference>
<keyword evidence="9" id="KW-0472">Membrane</keyword>
<feature type="domain" description="Calcium-activated potassium channel BK alpha subunit" evidence="12">
    <location>
        <begin position="47"/>
        <end position="107"/>
    </location>
</feature>
<dbReference type="InterPro" id="IPR003929">
    <property type="entry name" value="K_chnl_BK_asu"/>
</dbReference>
<reference evidence="14 15" key="1">
    <citation type="submission" date="2021-06" db="EMBL/GenBank/DDBJ databases">
        <title>Caerostris extrusa draft genome.</title>
        <authorList>
            <person name="Kono N."/>
            <person name="Arakawa K."/>
        </authorList>
    </citation>
    <scope>NUCLEOTIDE SEQUENCE [LARGE SCALE GENOMIC DNA]</scope>
</reference>
<keyword evidence="4" id="KW-0812">Transmembrane</keyword>
<proteinExistence type="predicted"/>
<keyword evidence="6" id="KW-0630">Potassium</keyword>
<comment type="subcellular location">
    <subcellularLocation>
        <location evidence="1">Membrane</location>
        <topology evidence="1">Multi-pass membrane protein</topology>
    </subcellularLocation>
</comment>
<evidence type="ECO:0000256" key="8">
    <source>
        <dbReference type="ARBA" id="ARBA00023065"/>
    </source>
</evidence>
<dbReference type="PANTHER" id="PTHR10027">
    <property type="entry name" value="CALCIUM-ACTIVATED POTASSIUM CHANNEL ALPHA CHAIN"/>
    <property type="match status" value="1"/>
</dbReference>
<evidence type="ECO:0000256" key="6">
    <source>
        <dbReference type="ARBA" id="ARBA00022958"/>
    </source>
</evidence>
<evidence type="ECO:0000256" key="1">
    <source>
        <dbReference type="ARBA" id="ARBA00004141"/>
    </source>
</evidence>
<keyword evidence="7" id="KW-1133">Transmembrane helix</keyword>
<dbReference type="Pfam" id="PF22614">
    <property type="entry name" value="Slo-like_RCK"/>
    <property type="match status" value="1"/>
</dbReference>
<sequence length="723" mass="81763">MESGNFLTPGKSHANAVSPCLKQQPADLFLSSQLGLMISHQEASQVHRREGQMSGEEWHRLYGKCSGNEIYHIRLGDSRFFGEYEGKPFTMASFHSHRKYGVALVGVKTEMGGTWPILLNPGPNYVLKASDICFYMNITKEENSAFLPAEHILKRESLVGFNPDPTPDTSASHDSETVLKAELKGQARKFGSHLQVPLSECVIPQTVGIGHKRSGIVPVVNSFAPPGLHITQATPEGTDDALEAEQEKYLDIPWVTPAENCRVSEQLKKLPLIESLNRTHLWTSTALSRITIQMEILRGFPPVTPYVGVSPTFCYLLKRKKPLCCLQLSQVCDHCTYRTAKNYNWPNRCIILAADYASNGIYNFIVPLRAHFHSPQTLRPIVLLLEKKPHPAFLDAISWFPLVYWMLGSIDDLDDLLRAGINLADSVVVVNKESSNSAEEDYLADCNTIVAVQTMFNSEPEMLTPSIYQRWKKEKRTEAPIYRICLGFLCRWECLLSASMLDTLLYQAFVKDYMITFVRLLLGVDQAPGSGFLSSIRITKDDMWIKTYGRLYQKLSSTTYEIPIGVYRTQKTTLAETSSMSLDLMDDEDQIAVRTDVERQEIGNLVRNRMKDLCLPTEDYDDISEKRNSLSYVMINPSCDMTLEEGDVIYVIRPSPIWSKKVFLTRGSIRIKSPNKLRRQGKSTHEENLPGSTGDSEDKEEQKEEQLSNAHKKTLTHYELTHS</sequence>
<comment type="caution">
    <text evidence="14">The sequence shown here is derived from an EMBL/GenBank/DDBJ whole genome shotgun (WGS) entry which is preliminary data.</text>
</comment>
<organism evidence="14 15">
    <name type="scientific">Caerostris extrusa</name>
    <name type="common">Bark spider</name>
    <name type="synonym">Caerostris bankana</name>
    <dbReference type="NCBI Taxonomy" id="172846"/>
    <lineage>
        <taxon>Eukaryota</taxon>
        <taxon>Metazoa</taxon>
        <taxon>Ecdysozoa</taxon>
        <taxon>Arthropoda</taxon>
        <taxon>Chelicerata</taxon>
        <taxon>Arachnida</taxon>
        <taxon>Araneae</taxon>
        <taxon>Araneomorphae</taxon>
        <taxon>Entelegynae</taxon>
        <taxon>Araneoidea</taxon>
        <taxon>Araneidae</taxon>
        <taxon>Caerostris</taxon>
    </lineage>
</organism>
<evidence type="ECO:0000256" key="4">
    <source>
        <dbReference type="ARBA" id="ARBA00022692"/>
    </source>
</evidence>
<dbReference type="AlphaFoldDB" id="A0AAV4QJI2"/>
<evidence type="ECO:0000256" key="9">
    <source>
        <dbReference type="ARBA" id="ARBA00023136"/>
    </source>
</evidence>
<gene>
    <name evidence="14" type="primary">Kcnt2</name>
    <name evidence="14" type="ORF">CEXT_537511</name>
</gene>
<evidence type="ECO:0000256" key="7">
    <source>
        <dbReference type="ARBA" id="ARBA00022989"/>
    </source>
</evidence>
<dbReference type="GO" id="GO:0015271">
    <property type="term" value="F:outward rectifier potassium channel activity"/>
    <property type="evidence" value="ECO:0007669"/>
    <property type="project" value="TreeGrafter"/>
</dbReference>